<sequence>MTERKIFLTYDFCHDSGLYRQFMRQLAQDKERAMVAAHSMDYCHSHSEIISSLNSAVARVDGLIVLVGKHTHRAGNVMQEVRVAHNLELPVVQLGGFSSTWCAGLSDHIPYFDWRAFSVQQMFENRRWHSGVVGAGTRSKTANSSGYSH</sequence>
<keyword evidence="3" id="KW-1185">Reference proteome</keyword>
<evidence type="ECO:0000259" key="1">
    <source>
        <dbReference type="Pfam" id="PF08937"/>
    </source>
</evidence>
<dbReference type="Pfam" id="PF08937">
    <property type="entry name" value="ThsB_TIR"/>
    <property type="match status" value="1"/>
</dbReference>
<dbReference type="OrthoDB" id="9809731at2"/>
<dbReference type="EMBL" id="FNAK01000002">
    <property type="protein sequence ID" value="SDD51483.1"/>
    <property type="molecule type" value="Genomic_DNA"/>
</dbReference>
<dbReference type="Proteomes" id="UP000183685">
    <property type="component" value="Unassembled WGS sequence"/>
</dbReference>
<evidence type="ECO:0000313" key="2">
    <source>
        <dbReference type="EMBL" id="SDD51483.1"/>
    </source>
</evidence>
<name>A0A1G6VDL6_9PROT</name>
<gene>
    <name evidence="2" type="ORF">SAMN04488071_0679</name>
</gene>
<dbReference type="InterPro" id="IPR015032">
    <property type="entry name" value="ThsB__TIR-like_domain"/>
</dbReference>
<organism evidence="2 3">
    <name type="scientific">Kordiimonas lacus</name>
    <dbReference type="NCBI Taxonomy" id="637679"/>
    <lineage>
        <taxon>Bacteria</taxon>
        <taxon>Pseudomonadati</taxon>
        <taxon>Pseudomonadota</taxon>
        <taxon>Alphaproteobacteria</taxon>
        <taxon>Kordiimonadales</taxon>
        <taxon>Kordiimonadaceae</taxon>
        <taxon>Kordiimonas</taxon>
    </lineage>
</organism>
<feature type="domain" description="Thoeris protein ThsB TIR-like" evidence="1">
    <location>
        <begin position="7"/>
        <end position="93"/>
    </location>
</feature>
<reference evidence="2 3" key="1">
    <citation type="submission" date="2016-10" db="EMBL/GenBank/DDBJ databases">
        <authorList>
            <person name="de Groot N.N."/>
        </authorList>
    </citation>
    <scope>NUCLEOTIDE SEQUENCE [LARGE SCALE GENOMIC DNA]</scope>
    <source>
        <strain evidence="2 3">CGMCC 1.9109</strain>
    </source>
</reference>
<protein>
    <recommendedName>
        <fullName evidence="1">Thoeris protein ThsB TIR-like domain-containing protein</fullName>
    </recommendedName>
</protein>
<dbReference type="RefSeq" id="WP_068305327.1">
    <property type="nucleotide sequence ID" value="NZ_FNAK01000002.1"/>
</dbReference>
<evidence type="ECO:0000313" key="3">
    <source>
        <dbReference type="Proteomes" id="UP000183685"/>
    </source>
</evidence>
<dbReference type="AlphaFoldDB" id="A0A1G6VDL6"/>
<accession>A0A1G6VDL6</accession>
<proteinExistence type="predicted"/>